<dbReference type="PROSITE" id="PS00227">
    <property type="entry name" value="TUBULIN"/>
    <property type="match status" value="1"/>
</dbReference>
<evidence type="ECO:0000313" key="8">
    <source>
        <dbReference type="Proteomes" id="UP000728185"/>
    </source>
</evidence>
<protein>
    <recommendedName>
        <fullName evidence="6">Tubulin/FtsZ GTPase domain-containing protein</fullName>
    </recommendedName>
</protein>
<evidence type="ECO:0000259" key="6">
    <source>
        <dbReference type="Pfam" id="PF00091"/>
    </source>
</evidence>
<name>A0A8E0RLF1_9TREM</name>
<evidence type="ECO:0000256" key="4">
    <source>
        <dbReference type="ARBA" id="ARBA00023134"/>
    </source>
</evidence>
<evidence type="ECO:0000256" key="5">
    <source>
        <dbReference type="RuleBase" id="RU000352"/>
    </source>
</evidence>
<dbReference type="EMBL" id="LUCM01009719">
    <property type="protein sequence ID" value="KAA0186480.1"/>
    <property type="molecule type" value="Genomic_DNA"/>
</dbReference>
<proteinExistence type="inferred from homology"/>
<evidence type="ECO:0000256" key="1">
    <source>
        <dbReference type="ARBA" id="ARBA00009636"/>
    </source>
</evidence>
<dbReference type="Gene3D" id="3.40.50.1440">
    <property type="entry name" value="Tubulin/FtsZ, GTPase domain"/>
    <property type="match status" value="1"/>
</dbReference>
<evidence type="ECO:0000313" key="7">
    <source>
        <dbReference type="EMBL" id="KAA0186480.1"/>
    </source>
</evidence>
<reference evidence="7" key="1">
    <citation type="submission" date="2019-05" db="EMBL/GenBank/DDBJ databases">
        <title>Annotation for the trematode Fasciolopsis buski.</title>
        <authorList>
            <person name="Choi Y.-J."/>
        </authorList>
    </citation>
    <scope>NUCLEOTIDE SEQUENCE</scope>
    <source>
        <strain evidence="7">HT</strain>
        <tissue evidence="7">Whole worm</tissue>
    </source>
</reference>
<dbReference type="InterPro" id="IPR003008">
    <property type="entry name" value="Tubulin_FtsZ_GTPase"/>
</dbReference>
<evidence type="ECO:0000256" key="3">
    <source>
        <dbReference type="ARBA" id="ARBA00022741"/>
    </source>
</evidence>
<keyword evidence="4 5" id="KW-0342">GTP-binding</keyword>
<evidence type="ECO:0000256" key="2">
    <source>
        <dbReference type="ARBA" id="ARBA00022701"/>
    </source>
</evidence>
<comment type="similarity">
    <text evidence="1 5">Belongs to the tubulin family.</text>
</comment>
<dbReference type="GO" id="GO:0007017">
    <property type="term" value="P:microtubule-based process"/>
    <property type="evidence" value="ECO:0007669"/>
    <property type="project" value="InterPro"/>
</dbReference>
<dbReference type="GO" id="GO:0005525">
    <property type="term" value="F:GTP binding"/>
    <property type="evidence" value="ECO:0007669"/>
    <property type="project" value="UniProtKB-UniRule"/>
</dbReference>
<dbReference type="GO" id="GO:0005874">
    <property type="term" value="C:microtubule"/>
    <property type="evidence" value="ECO:0007669"/>
    <property type="project" value="UniProtKB-KW"/>
</dbReference>
<dbReference type="PANTHER" id="PTHR11588">
    <property type="entry name" value="TUBULIN"/>
    <property type="match status" value="1"/>
</dbReference>
<accession>A0A8E0RLF1</accession>
<dbReference type="SUPFAM" id="SSF52490">
    <property type="entry name" value="Tubulin nucleotide-binding domain-like"/>
    <property type="match status" value="1"/>
</dbReference>
<gene>
    <name evidence="7" type="ORF">FBUS_00073</name>
</gene>
<keyword evidence="8" id="KW-1185">Reference proteome</keyword>
<sequence length="97" mass="10492">MVLFSGYSGTSGSDHLYTEALNAVRREAERVDRCLGLCLVHSLAGGTGSGLGLRLVEDIGSDMALRLRICFTVAPHRYGDSPLQAYNSLFCLARLTQ</sequence>
<dbReference type="OrthoDB" id="2588702at2759"/>
<dbReference type="PRINTS" id="PR01161">
    <property type="entry name" value="TUBULIN"/>
</dbReference>
<feature type="domain" description="Tubulin/FtsZ GTPase" evidence="6">
    <location>
        <begin position="16"/>
        <end position="96"/>
    </location>
</feature>
<dbReference type="Proteomes" id="UP000728185">
    <property type="component" value="Unassembled WGS sequence"/>
</dbReference>
<dbReference type="InterPro" id="IPR017975">
    <property type="entry name" value="Tubulin_CS"/>
</dbReference>
<keyword evidence="2 5" id="KW-0493">Microtubule</keyword>
<dbReference type="InterPro" id="IPR036525">
    <property type="entry name" value="Tubulin/FtsZ_GTPase_sf"/>
</dbReference>
<keyword evidence="3 5" id="KW-0547">Nucleotide-binding</keyword>
<dbReference type="InterPro" id="IPR000217">
    <property type="entry name" value="Tubulin"/>
</dbReference>
<dbReference type="Pfam" id="PF00091">
    <property type="entry name" value="Tubulin"/>
    <property type="match status" value="1"/>
</dbReference>
<dbReference type="AlphaFoldDB" id="A0A8E0RLF1"/>
<organism evidence="7 8">
    <name type="scientific">Fasciolopsis buskii</name>
    <dbReference type="NCBI Taxonomy" id="27845"/>
    <lineage>
        <taxon>Eukaryota</taxon>
        <taxon>Metazoa</taxon>
        <taxon>Spiralia</taxon>
        <taxon>Lophotrochozoa</taxon>
        <taxon>Platyhelminthes</taxon>
        <taxon>Trematoda</taxon>
        <taxon>Digenea</taxon>
        <taxon>Plagiorchiida</taxon>
        <taxon>Echinostomata</taxon>
        <taxon>Echinostomatoidea</taxon>
        <taxon>Fasciolidae</taxon>
        <taxon>Fasciolopsis</taxon>
    </lineage>
</organism>
<comment type="caution">
    <text evidence="7">The sequence shown here is derived from an EMBL/GenBank/DDBJ whole genome shotgun (WGS) entry which is preliminary data.</text>
</comment>